<dbReference type="InterPro" id="IPR003820">
    <property type="entry name" value="KdpC"/>
</dbReference>
<keyword evidence="4 11" id="KW-0812">Transmembrane</keyword>
<evidence type="ECO:0000256" key="2">
    <source>
        <dbReference type="ARBA" id="ARBA00022475"/>
    </source>
</evidence>
<sequence>MQEITEIAGEAPVKKKRFQTARAAIVCLLIFTVLCGVVYPITLTLVSKAAFPYEAEGSQIVVTLPDGTQRVYGSELIGQNYENPKYMFGRVNTGAPSNLSPESDEYQDLLNERIAERKEKLAKIGYADTDKIPSELITASGSGVDPHISPATAEFQIPVILAARNADKGEDEEKLTEEDLRAIIDKYTEGRFLWIFGEKRVNVLLVNLALDGLL</sequence>
<dbReference type="PANTHER" id="PTHR30042">
    <property type="entry name" value="POTASSIUM-TRANSPORTING ATPASE C CHAIN"/>
    <property type="match status" value="1"/>
</dbReference>
<dbReference type="AlphaFoldDB" id="A0A4Q2K7H2"/>
<dbReference type="PIRSF" id="PIRSF001296">
    <property type="entry name" value="K_ATPase_KdpC"/>
    <property type="match status" value="1"/>
</dbReference>
<evidence type="ECO:0000256" key="7">
    <source>
        <dbReference type="ARBA" id="ARBA00022958"/>
    </source>
</evidence>
<dbReference type="Proteomes" id="UP000291269">
    <property type="component" value="Unassembled WGS sequence"/>
</dbReference>
<proteinExistence type="inferred from homology"/>
<evidence type="ECO:0000256" key="4">
    <source>
        <dbReference type="ARBA" id="ARBA00022692"/>
    </source>
</evidence>
<comment type="similarity">
    <text evidence="11">Belongs to the KdpC family.</text>
</comment>
<keyword evidence="6 11" id="KW-0067">ATP-binding</keyword>
<evidence type="ECO:0000256" key="1">
    <source>
        <dbReference type="ARBA" id="ARBA00022448"/>
    </source>
</evidence>
<accession>A0A4Q2K7H2</accession>
<evidence type="ECO:0000313" key="12">
    <source>
        <dbReference type="EMBL" id="RXZ57884.1"/>
    </source>
</evidence>
<keyword evidence="10 11" id="KW-0472">Membrane</keyword>
<keyword evidence="3 11" id="KW-0633">Potassium transport</keyword>
<feature type="transmembrane region" description="Helical" evidence="11">
    <location>
        <begin position="21"/>
        <end position="41"/>
    </location>
</feature>
<comment type="subunit">
    <text evidence="11">The system is composed of three essential subunits: KdpA, KdpB and KdpC.</text>
</comment>
<comment type="function">
    <text evidence="11">Part of the high-affinity ATP-driven potassium transport (or Kdp) system, which catalyzes the hydrolysis of ATP coupled with the electrogenic transport of potassium into the cytoplasm. This subunit acts as a catalytic chaperone that increases the ATP-binding affinity of the ATP-hydrolyzing subunit KdpB by the formation of a transient KdpB/KdpC/ATP ternary complex.</text>
</comment>
<evidence type="ECO:0000313" key="13">
    <source>
        <dbReference type="Proteomes" id="UP000291269"/>
    </source>
</evidence>
<dbReference type="GO" id="GO:0005886">
    <property type="term" value="C:plasma membrane"/>
    <property type="evidence" value="ECO:0007669"/>
    <property type="project" value="UniProtKB-SubCell"/>
</dbReference>
<keyword evidence="5 11" id="KW-0547">Nucleotide-binding</keyword>
<reference evidence="12 13" key="1">
    <citation type="journal article" date="2019" name="Gut">
        <title>Antibiotics-induced monodominance of a novel gut bacterial order.</title>
        <authorList>
            <person name="Hildebrand F."/>
            <person name="Moitinho-Silva L."/>
            <person name="Blasche S."/>
            <person name="Jahn M.T."/>
            <person name="Gossmann T.I."/>
            <person name="Heuerta-Cepas J."/>
            <person name="Hercog R."/>
            <person name="Luetge M."/>
            <person name="Bahram M."/>
            <person name="Pryszlak A."/>
            <person name="Alves R.J."/>
            <person name="Waszak S.M."/>
            <person name="Zhu A."/>
            <person name="Ye L."/>
            <person name="Costea P.I."/>
            <person name="Aalvink S."/>
            <person name="Belzer C."/>
            <person name="Forslund S.K."/>
            <person name="Sunagawa S."/>
            <person name="Hentschel U."/>
            <person name="Merten C."/>
            <person name="Patil K.R."/>
            <person name="Benes V."/>
            <person name="Bork P."/>
        </authorList>
    </citation>
    <scope>NUCLEOTIDE SEQUENCE [LARGE SCALE GENOMIC DNA]</scope>
    <source>
        <strain evidence="12 13">HDS1380</strain>
    </source>
</reference>
<dbReference type="EMBL" id="SDOZ01000005">
    <property type="protein sequence ID" value="RXZ57884.1"/>
    <property type="molecule type" value="Genomic_DNA"/>
</dbReference>
<gene>
    <name evidence="11" type="primary">kdpC</name>
    <name evidence="12" type="ORF">ESZ91_11055</name>
</gene>
<dbReference type="OrthoDB" id="9809491at2"/>
<dbReference type="GO" id="GO:0005524">
    <property type="term" value="F:ATP binding"/>
    <property type="evidence" value="ECO:0007669"/>
    <property type="project" value="UniProtKB-UniRule"/>
</dbReference>
<dbReference type="PANTHER" id="PTHR30042:SF2">
    <property type="entry name" value="POTASSIUM-TRANSPORTING ATPASE KDPC SUBUNIT"/>
    <property type="match status" value="1"/>
</dbReference>
<evidence type="ECO:0000256" key="11">
    <source>
        <dbReference type="HAMAP-Rule" id="MF_00276"/>
    </source>
</evidence>
<evidence type="ECO:0000256" key="10">
    <source>
        <dbReference type="ARBA" id="ARBA00023136"/>
    </source>
</evidence>
<dbReference type="GO" id="GO:0008556">
    <property type="term" value="F:P-type potassium transmembrane transporter activity"/>
    <property type="evidence" value="ECO:0007669"/>
    <property type="project" value="InterPro"/>
</dbReference>
<evidence type="ECO:0000256" key="3">
    <source>
        <dbReference type="ARBA" id="ARBA00022538"/>
    </source>
</evidence>
<keyword evidence="1 11" id="KW-0813">Transport</keyword>
<name>A0A4Q2K7H2_9FIRM</name>
<comment type="subcellular location">
    <subcellularLocation>
        <location evidence="11">Cell membrane</location>
        <topology evidence="11">Single-pass membrane protein</topology>
    </subcellularLocation>
</comment>
<dbReference type="HAMAP" id="MF_00276">
    <property type="entry name" value="KdpC"/>
    <property type="match status" value="1"/>
</dbReference>
<keyword evidence="9 11" id="KW-0406">Ion transport</keyword>
<comment type="caution">
    <text evidence="12">The sequence shown here is derived from an EMBL/GenBank/DDBJ whole genome shotgun (WGS) entry which is preliminary data.</text>
</comment>
<evidence type="ECO:0000256" key="5">
    <source>
        <dbReference type="ARBA" id="ARBA00022741"/>
    </source>
</evidence>
<keyword evidence="13" id="KW-1185">Reference proteome</keyword>
<keyword evidence="8 11" id="KW-1133">Transmembrane helix</keyword>
<keyword evidence="2 11" id="KW-1003">Cell membrane</keyword>
<protein>
    <recommendedName>
        <fullName evidence="11">Potassium-transporting ATPase KdpC subunit</fullName>
    </recommendedName>
    <alternativeName>
        <fullName evidence="11">ATP phosphohydrolase [potassium-transporting] C chain</fullName>
    </alternativeName>
    <alternativeName>
        <fullName evidence="11">Potassium-binding and translocating subunit C</fullName>
    </alternativeName>
    <alternativeName>
        <fullName evidence="11">Potassium-translocating ATPase C chain</fullName>
    </alternativeName>
</protein>
<dbReference type="RefSeq" id="WP_129227263.1">
    <property type="nucleotide sequence ID" value="NZ_SDOZ01000005.1"/>
</dbReference>
<organism evidence="12 13">
    <name type="scientific">Candidatus Borkfalkia ceftriaxoniphila</name>
    <dbReference type="NCBI Taxonomy" id="2508949"/>
    <lineage>
        <taxon>Bacteria</taxon>
        <taxon>Bacillati</taxon>
        <taxon>Bacillota</taxon>
        <taxon>Clostridia</taxon>
        <taxon>Christensenellales</taxon>
        <taxon>Christensenellaceae</taxon>
        <taxon>Candidatus Borkfalkia</taxon>
    </lineage>
</organism>
<keyword evidence="7 11" id="KW-0630">Potassium</keyword>
<evidence type="ECO:0000256" key="6">
    <source>
        <dbReference type="ARBA" id="ARBA00022840"/>
    </source>
</evidence>
<evidence type="ECO:0000256" key="9">
    <source>
        <dbReference type="ARBA" id="ARBA00023065"/>
    </source>
</evidence>
<dbReference type="Pfam" id="PF02669">
    <property type="entry name" value="KdpC"/>
    <property type="match status" value="1"/>
</dbReference>
<evidence type="ECO:0000256" key="8">
    <source>
        <dbReference type="ARBA" id="ARBA00022989"/>
    </source>
</evidence>